<dbReference type="Gene3D" id="3.40.50.2300">
    <property type="match status" value="1"/>
</dbReference>
<keyword evidence="17" id="KW-0808">Transferase</keyword>
<comment type="function">
    <text evidence="7">Member of the two-component regulatory system BvgS/BvgA. Phosphorylates BvgA via a four-step phosphorelay in response to environmental signals.</text>
</comment>
<evidence type="ECO:0000256" key="10">
    <source>
        <dbReference type="PROSITE-ProRule" id="PRU00169"/>
    </source>
</evidence>
<dbReference type="STRING" id="946483.Cenrod_1899"/>
<dbReference type="Pfam" id="PF00072">
    <property type="entry name" value="Response_reg"/>
    <property type="match status" value="1"/>
</dbReference>
<dbReference type="Pfam" id="PF17149">
    <property type="entry name" value="CHASE5"/>
    <property type="match status" value="1"/>
</dbReference>
<name>U5N9A2_9BURK</name>
<keyword evidence="6" id="KW-0843">Virulence</keyword>
<feature type="compositionally biased region" description="Polar residues" evidence="11">
    <location>
        <begin position="893"/>
        <end position="903"/>
    </location>
</feature>
<evidence type="ECO:0000256" key="1">
    <source>
        <dbReference type="ARBA" id="ARBA00000085"/>
    </source>
</evidence>
<dbReference type="InterPro" id="IPR005467">
    <property type="entry name" value="His_kinase_dom"/>
</dbReference>
<feature type="domain" description="HPt" evidence="16">
    <location>
        <begin position="783"/>
        <end position="873"/>
    </location>
</feature>
<feature type="transmembrane region" description="Helical" evidence="12">
    <location>
        <begin position="12"/>
        <end position="32"/>
    </location>
</feature>
<evidence type="ECO:0000256" key="9">
    <source>
        <dbReference type="PROSITE-ProRule" id="PRU00110"/>
    </source>
</evidence>
<evidence type="ECO:0000259" key="15">
    <source>
        <dbReference type="PROSITE" id="PS50113"/>
    </source>
</evidence>
<dbReference type="eggNOG" id="COG5002">
    <property type="taxonomic scope" value="Bacteria"/>
</dbReference>
<comment type="catalytic activity">
    <reaction evidence="1">
        <text>ATP + protein L-histidine = ADP + protein N-phospho-L-histidine.</text>
        <dbReference type="EC" id="2.7.13.3"/>
    </reaction>
</comment>
<dbReference type="PANTHER" id="PTHR45339">
    <property type="entry name" value="HYBRID SIGNAL TRANSDUCTION HISTIDINE KINASE J"/>
    <property type="match status" value="1"/>
</dbReference>
<dbReference type="Pfam" id="PF02518">
    <property type="entry name" value="HATPase_c"/>
    <property type="match status" value="1"/>
</dbReference>
<evidence type="ECO:0000256" key="12">
    <source>
        <dbReference type="SAM" id="Phobius"/>
    </source>
</evidence>
<dbReference type="Proteomes" id="UP000017184">
    <property type="component" value="Chromosome"/>
</dbReference>
<dbReference type="SUPFAM" id="SSF55785">
    <property type="entry name" value="PYP-like sensor domain (PAS domain)"/>
    <property type="match status" value="1"/>
</dbReference>
<evidence type="ECO:0000256" key="5">
    <source>
        <dbReference type="ARBA" id="ARBA00023012"/>
    </source>
</evidence>
<dbReference type="InterPro" id="IPR000700">
    <property type="entry name" value="PAS-assoc_C"/>
</dbReference>
<evidence type="ECO:0000256" key="4">
    <source>
        <dbReference type="ARBA" id="ARBA00022729"/>
    </source>
</evidence>
<dbReference type="PROSITE" id="PS50109">
    <property type="entry name" value="HIS_KIN"/>
    <property type="match status" value="1"/>
</dbReference>
<dbReference type="PROSITE" id="PS50894">
    <property type="entry name" value="HPT"/>
    <property type="match status" value="1"/>
</dbReference>
<evidence type="ECO:0000256" key="6">
    <source>
        <dbReference type="ARBA" id="ARBA00023026"/>
    </source>
</evidence>
<feature type="domain" description="Response regulatory" evidence="14">
    <location>
        <begin position="629"/>
        <end position="745"/>
    </location>
</feature>
<dbReference type="eggNOG" id="COG0745">
    <property type="taxonomic scope" value="Bacteria"/>
</dbReference>
<dbReference type="SUPFAM" id="SSF55874">
    <property type="entry name" value="ATPase domain of HSP90 chaperone/DNA topoisomerase II/histidine kinase"/>
    <property type="match status" value="1"/>
</dbReference>
<evidence type="ECO:0000259" key="16">
    <source>
        <dbReference type="PROSITE" id="PS50894"/>
    </source>
</evidence>
<dbReference type="InterPro" id="IPR035965">
    <property type="entry name" value="PAS-like_dom_sf"/>
</dbReference>
<dbReference type="SMART" id="SM00387">
    <property type="entry name" value="HATPase_c"/>
    <property type="match status" value="1"/>
</dbReference>
<dbReference type="SMART" id="SM00448">
    <property type="entry name" value="REC"/>
    <property type="match status" value="1"/>
</dbReference>
<dbReference type="InterPro" id="IPR003661">
    <property type="entry name" value="HisK_dim/P_dom"/>
</dbReference>
<dbReference type="GO" id="GO:0005886">
    <property type="term" value="C:plasma membrane"/>
    <property type="evidence" value="ECO:0007669"/>
    <property type="project" value="UniProtKB-SubCell"/>
</dbReference>
<dbReference type="InterPro" id="IPR013655">
    <property type="entry name" value="PAS_fold_3"/>
</dbReference>
<sequence length="966" mass="106216">MRCGVLGCKMLFWVMVISGVNAVIAISIQIYLDYRRDMEHLTHTVQLVERTQLPSLVNAVWTFDADQIERLVDGIAQIPWIASAQVRYGPEELQYYAAGIVVPGASGGVEYTLVHQEGDVSSSIGHLWVQPNFDIVDQRAWQRLATVLATQLFKVLVFSVCMVWLVHWLITRHLQRIAQFVTGYPPGAAPAPLRLDRRGKASAPDELDLLAESINDAYQRLHAAHEAEANLRAQLETRVLERTHDVEHAHQRLLASLRGGRLATWEWNIVTNVNRMDDAWLGMLGYERGEVPETFEGFRNLLHPDDVPVMESAVSTHLAGASEFYEVDFRMRAKDGRWRWIHAGGLAVERDAVGKPLQMAGIHLDITERRQAEDAKRTFISTVSHELRTPVNAIIGLCSRVLHTTLTQKQLGYLYKIAQSSELLLHIINDLLDFSKLDAGKLELEYRPFLLQDALTRVLDVVGIATEARGLRLVVDVARNVPPCLVGDRLRIEQILINLAGNAAKFTDEGEVVLSVRVLRQNAAFAELLFSVRDTGIGIAQEDLRTLFHPFIQLDGSLTRRHGGTGLGLAISRQLVERMGGHIWAESTLGQGSNFQFSVQLDVAEPPQSTTPVAVGHTLQPPEALRGKRVLLVEDNAFNQQVAWEMLEDAGIVVDLAGNGREAVNKVAAAPYDAILMDIQMPEMDGLEATRQIRARSASMGLPIIAMTAHGMNEMRQQGRQAGVSDYLIKPISPGLLYSTLLQWVAPQARRVRRGESRATDADLLPAIPGIDLPLAMRMAAGRPERLVARLQQFVAEMGDAGTRLCQCAQAEQWAQLWEQAHALKGAAGTVGASRLQTLATALLQAQDSLQKVALSQEVTRELEAIRAGMPQWGAVAMAPANATGPQPDATLPHSSPGSPIAPSTTAAWATVADKVARHLYVPEDLLGSLEAGLQEAGQREQMQALRTALARFDYSGAAALVEALR</sequence>
<dbReference type="SUPFAM" id="SSF47384">
    <property type="entry name" value="Homodimeric domain of signal transducing histidine kinase"/>
    <property type="match status" value="1"/>
</dbReference>
<feature type="modified residue" description="4-aspartylphosphate" evidence="10">
    <location>
        <position position="678"/>
    </location>
</feature>
<dbReference type="PRINTS" id="PR00344">
    <property type="entry name" value="BCTRLSENSOR"/>
</dbReference>
<evidence type="ECO:0000259" key="14">
    <source>
        <dbReference type="PROSITE" id="PS50110"/>
    </source>
</evidence>
<dbReference type="eggNOG" id="COG2198">
    <property type="taxonomic scope" value="Bacteria"/>
</dbReference>
<reference evidence="17 18" key="1">
    <citation type="journal article" date="2013" name="Genome Biol.">
        <title>Genomic analysis reveals key aspects of prokaryotic symbiosis in the phototrophic consortium "Chlorochromatium aggregatum".</title>
        <authorList>
            <person name="Liu Z."/>
            <person name="Muller J."/>
            <person name="Li T."/>
            <person name="Alvey R.M."/>
            <person name="Vogl K."/>
            <person name="Frigaard N.U."/>
            <person name="Rockwell N.C."/>
            <person name="Boyd E.S."/>
            <person name="Tomsho L.P."/>
            <person name="Schuster S.C."/>
            <person name="Henke P."/>
            <person name="Rohde M."/>
            <person name="Overmann J."/>
            <person name="Bryant D.A."/>
        </authorList>
    </citation>
    <scope>NUCLEOTIDE SEQUENCE [LARGE SCALE GENOMIC DNA]</scope>
    <source>
        <strain evidence="17">CR</strain>
    </source>
</reference>
<feature type="domain" description="Histidine kinase" evidence="13">
    <location>
        <begin position="382"/>
        <end position="603"/>
    </location>
</feature>
<dbReference type="Pfam" id="PF08447">
    <property type="entry name" value="PAS_3"/>
    <property type="match status" value="1"/>
</dbReference>
<dbReference type="FunFam" id="3.30.565.10:FF:000010">
    <property type="entry name" value="Sensor histidine kinase RcsC"/>
    <property type="match status" value="1"/>
</dbReference>
<dbReference type="PROSITE" id="PS50113">
    <property type="entry name" value="PAC"/>
    <property type="match status" value="1"/>
</dbReference>
<keyword evidence="12" id="KW-0812">Transmembrane</keyword>
<keyword evidence="3 10" id="KW-0597">Phosphoprotein</keyword>
<keyword evidence="17" id="KW-0418">Kinase</keyword>
<evidence type="ECO:0000256" key="7">
    <source>
        <dbReference type="ARBA" id="ARBA00058004"/>
    </source>
</evidence>
<evidence type="ECO:0000256" key="8">
    <source>
        <dbReference type="ARBA" id="ARBA00070152"/>
    </source>
</evidence>
<evidence type="ECO:0000256" key="11">
    <source>
        <dbReference type="SAM" id="MobiDB-lite"/>
    </source>
</evidence>
<dbReference type="Gene3D" id="1.20.120.160">
    <property type="entry name" value="HPT domain"/>
    <property type="match status" value="1"/>
</dbReference>
<dbReference type="InterPro" id="IPR036641">
    <property type="entry name" value="HPT_dom_sf"/>
</dbReference>
<gene>
    <name evidence="17" type="ORF">Cenrod_1899</name>
</gene>
<dbReference type="InterPro" id="IPR036097">
    <property type="entry name" value="HisK_dim/P_sf"/>
</dbReference>
<organism evidence="17 18">
    <name type="scientific">Candidatus Symbiobacter mobilis CR</name>
    <dbReference type="NCBI Taxonomy" id="946483"/>
    <lineage>
        <taxon>Bacteria</taxon>
        <taxon>Pseudomonadati</taxon>
        <taxon>Pseudomonadota</taxon>
        <taxon>Betaproteobacteria</taxon>
        <taxon>Burkholderiales</taxon>
        <taxon>Comamonadaceae</taxon>
    </lineage>
</organism>
<keyword evidence="12" id="KW-0472">Membrane</keyword>
<dbReference type="RefSeq" id="WP_022774585.1">
    <property type="nucleotide sequence ID" value="NC_022576.1"/>
</dbReference>
<dbReference type="InterPro" id="IPR033414">
    <property type="entry name" value="Sensor_dom"/>
</dbReference>
<dbReference type="SUPFAM" id="SSF52172">
    <property type="entry name" value="CheY-like"/>
    <property type="match status" value="1"/>
</dbReference>
<dbReference type="GO" id="GO:0005524">
    <property type="term" value="F:ATP binding"/>
    <property type="evidence" value="ECO:0007669"/>
    <property type="project" value="UniProtKB-KW"/>
</dbReference>
<dbReference type="InterPro" id="IPR011006">
    <property type="entry name" value="CheY-like_superfamily"/>
</dbReference>
<dbReference type="InterPro" id="IPR004358">
    <property type="entry name" value="Sig_transdc_His_kin-like_C"/>
</dbReference>
<dbReference type="GO" id="GO:0000155">
    <property type="term" value="F:phosphorelay sensor kinase activity"/>
    <property type="evidence" value="ECO:0007669"/>
    <property type="project" value="InterPro"/>
</dbReference>
<keyword evidence="5" id="KW-0902">Two-component regulatory system</keyword>
<dbReference type="InterPro" id="IPR036890">
    <property type="entry name" value="HATPase_C_sf"/>
</dbReference>
<dbReference type="Gene3D" id="3.30.565.10">
    <property type="entry name" value="Histidine kinase-like ATPase, C-terminal domain"/>
    <property type="match status" value="1"/>
</dbReference>
<keyword evidence="12" id="KW-1133">Transmembrane helix</keyword>
<proteinExistence type="predicted"/>
<keyword evidence="4" id="KW-0732">Signal</keyword>
<protein>
    <recommendedName>
        <fullName evidence="8">Virulence sensor protein BvgS</fullName>
        <ecNumber evidence="2">2.7.13.3</ecNumber>
    </recommendedName>
</protein>
<dbReference type="InterPro" id="IPR000014">
    <property type="entry name" value="PAS"/>
</dbReference>
<dbReference type="CDD" id="cd16922">
    <property type="entry name" value="HATPase_EvgS-ArcB-TorS-like"/>
    <property type="match status" value="1"/>
</dbReference>
<dbReference type="NCBIfam" id="TIGR00229">
    <property type="entry name" value="sensory_box"/>
    <property type="match status" value="1"/>
</dbReference>
<dbReference type="EMBL" id="CP004885">
    <property type="protein sequence ID" value="AGX87977.1"/>
    <property type="molecule type" value="Genomic_DNA"/>
</dbReference>
<dbReference type="AlphaFoldDB" id="U5N9A2"/>
<dbReference type="InterPro" id="IPR008207">
    <property type="entry name" value="Sig_transdc_His_kin_Hpt_dom"/>
</dbReference>
<dbReference type="SUPFAM" id="SSF47226">
    <property type="entry name" value="Histidine-containing phosphotransfer domain, HPT domain"/>
    <property type="match status" value="1"/>
</dbReference>
<dbReference type="InterPro" id="IPR003594">
    <property type="entry name" value="HATPase_dom"/>
</dbReference>
<dbReference type="CDD" id="cd00130">
    <property type="entry name" value="PAS"/>
    <property type="match status" value="1"/>
</dbReference>
<dbReference type="Pfam" id="PF01627">
    <property type="entry name" value="Hpt"/>
    <property type="match status" value="1"/>
</dbReference>
<evidence type="ECO:0000256" key="2">
    <source>
        <dbReference type="ARBA" id="ARBA00012438"/>
    </source>
</evidence>
<dbReference type="SMART" id="SM00388">
    <property type="entry name" value="HisKA"/>
    <property type="match status" value="1"/>
</dbReference>
<evidence type="ECO:0000313" key="18">
    <source>
        <dbReference type="Proteomes" id="UP000017184"/>
    </source>
</evidence>
<dbReference type="PANTHER" id="PTHR45339:SF5">
    <property type="entry name" value="HISTIDINE KINASE"/>
    <property type="match status" value="1"/>
</dbReference>
<dbReference type="PROSITE" id="PS50110">
    <property type="entry name" value="RESPONSE_REGULATORY"/>
    <property type="match status" value="1"/>
</dbReference>
<dbReference type="InterPro" id="IPR001789">
    <property type="entry name" value="Sig_transdc_resp-reg_receiver"/>
</dbReference>
<dbReference type="Gene3D" id="3.30.450.20">
    <property type="entry name" value="PAS domain"/>
    <property type="match status" value="1"/>
</dbReference>
<dbReference type="PATRIC" id="fig|946483.4.peg.1915"/>
<dbReference type="Pfam" id="PF00512">
    <property type="entry name" value="HisKA"/>
    <property type="match status" value="1"/>
</dbReference>
<evidence type="ECO:0000256" key="3">
    <source>
        <dbReference type="ARBA" id="ARBA00022553"/>
    </source>
</evidence>
<dbReference type="Gene3D" id="1.10.287.130">
    <property type="match status" value="1"/>
</dbReference>
<accession>U5N9A2</accession>
<evidence type="ECO:0000259" key="13">
    <source>
        <dbReference type="PROSITE" id="PS50109"/>
    </source>
</evidence>
<dbReference type="InterPro" id="IPR001610">
    <property type="entry name" value="PAC"/>
</dbReference>
<dbReference type="CDD" id="cd00082">
    <property type="entry name" value="HisKA"/>
    <property type="match status" value="1"/>
</dbReference>
<feature type="transmembrane region" description="Helical" evidence="12">
    <location>
        <begin position="152"/>
        <end position="170"/>
    </location>
</feature>
<feature type="region of interest" description="Disordered" evidence="11">
    <location>
        <begin position="882"/>
        <end position="903"/>
    </location>
</feature>
<evidence type="ECO:0000313" key="17">
    <source>
        <dbReference type="EMBL" id="AGX87977.1"/>
    </source>
</evidence>
<feature type="domain" description="PAC" evidence="15">
    <location>
        <begin position="325"/>
        <end position="378"/>
    </location>
</feature>
<keyword evidence="18" id="KW-1185">Reference proteome</keyword>
<feature type="modified residue" description="Phosphohistidine" evidence="9">
    <location>
        <position position="822"/>
    </location>
</feature>
<dbReference type="KEGG" id="cbx:Cenrod_1899"/>
<dbReference type="SMART" id="SM00086">
    <property type="entry name" value="PAC"/>
    <property type="match status" value="1"/>
</dbReference>
<dbReference type="CDD" id="cd00088">
    <property type="entry name" value="HPT"/>
    <property type="match status" value="1"/>
</dbReference>
<dbReference type="CDD" id="cd17546">
    <property type="entry name" value="REC_hyHK_CKI1_RcsC-like"/>
    <property type="match status" value="1"/>
</dbReference>
<dbReference type="HOGENOM" id="CLU_306469_0_0_4"/>
<dbReference type="EC" id="2.7.13.3" evidence="2"/>